<dbReference type="EMBL" id="JBFCZG010000002">
    <property type="protein sequence ID" value="KAL3425926.1"/>
    <property type="molecule type" value="Genomic_DNA"/>
</dbReference>
<feature type="compositionally biased region" description="Polar residues" evidence="1">
    <location>
        <begin position="110"/>
        <end position="119"/>
    </location>
</feature>
<name>A0ABR4PRE4_9HELO</name>
<evidence type="ECO:0000313" key="4">
    <source>
        <dbReference type="Proteomes" id="UP001629113"/>
    </source>
</evidence>
<reference evidence="3 4" key="1">
    <citation type="submission" date="2024-06" db="EMBL/GenBank/DDBJ databases">
        <title>Complete genome of Phlyctema vagabunda strain 19-DSS-EL-015.</title>
        <authorList>
            <person name="Fiorenzani C."/>
        </authorList>
    </citation>
    <scope>NUCLEOTIDE SEQUENCE [LARGE SCALE GENOMIC DNA]</scope>
    <source>
        <strain evidence="3 4">19-DSS-EL-015</strain>
    </source>
</reference>
<dbReference type="Pfam" id="PF13254">
    <property type="entry name" value="DUF4045"/>
    <property type="match status" value="1"/>
</dbReference>
<evidence type="ECO:0000259" key="2">
    <source>
        <dbReference type="Pfam" id="PF13254"/>
    </source>
</evidence>
<feature type="region of interest" description="Disordered" evidence="1">
    <location>
        <begin position="310"/>
        <end position="336"/>
    </location>
</feature>
<gene>
    <name evidence="3" type="ORF">PVAG01_02717</name>
</gene>
<sequence length="410" mass="44688">MSTTGAEGSEDVNDFLQRIKELGDRRDQEDEERNRKLEEEILQGRAERQARRAERARSISPTKSSPAVTPTSRTPVVKPVALSDVPSPIIKPRGSDVDADTAVEDAMNRLTGSSPTKEGSSPFEAPGPETARPLSIKAASPSGAMPSRNSPLSWQRRPESQASDRPRSRTLSMVATENAARSPKPSPLPSESTDEPTPSRDQIAQSLASKDPTWFKQTADRGLNSPAYRRNQVEDEDRSDHSSGASRGIQMPGMFAKPEKEELVDRSSSPSRMSTSSTARSSYSAATTGSGGLGSPITLTTAQRFEPPAMAMSPSQGRISPDRLDRPPSPTKGMGGFVQSAMMKRSDSVSKRWSVQSPACVLPYSLCISSTTLTMSYYHVFLMLSMLYALPRTNANLTLSQWTKSWKFRC</sequence>
<dbReference type="InterPro" id="IPR025118">
    <property type="entry name" value="DUF4045"/>
</dbReference>
<evidence type="ECO:0000313" key="3">
    <source>
        <dbReference type="EMBL" id="KAL3425926.1"/>
    </source>
</evidence>
<feature type="compositionally biased region" description="Basic and acidic residues" evidence="1">
    <location>
        <begin position="17"/>
        <end position="39"/>
    </location>
</feature>
<feature type="compositionally biased region" description="Polar residues" evidence="1">
    <location>
        <begin position="189"/>
        <end position="208"/>
    </location>
</feature>
<protein>
    <submittedName>
        <fullName evidence="3">ADP-ribosylation factor</fullName>
    </submittedName>
</protein>
<comment type="caution">
    <text evidence="3">The sequence shown here is derived from an EMBL/GenBank/DDBJ whole genome shotgun (WGS) entry which is preliminary data.</text>
</comment>
<feature type="compositionally biased region" description="Basic and acidic residues" evidence="1">
    <location>
        <begin position="156"/>
        <end position="167"/>
    </location>
</feature>
<evidence type="ECO:0000256" key="1">
    <source>
        <dbReference type="SAM" id="MobiDB-lite"/>
    </source>
</evidence>
<proteinExistence type="predicted"/>
<feature type="compositionally biased region" description="Basic and acidic residues" evidence="1">
    <location>
        <begin position="45"/>
        <end position="57"/>
    </location>
</feature>
<dbReference type="Proteomes" id="UP001629113">
    <property type="component" value="Unassembled WGS sequence"/>
</dbReference>
<keyword evidence="4" id="KW-1185">Reference proteome</keyword>
<feature type="compositionally biased region" description="Low complexity" evidence="1">
    <location>
        <begin position="266"/>
        <end position="288"/>
    </location>
</feature>
<feature type="region of interest" description="Disordered" evidence="1">
    <location>
        <begin position="1"/>
        <end position="298"/>
    </location>
</feature>
<feature type="domain" description="DUF4045" evidence="2">
    <location>
        <begin position="9"/>
        <end position="359"/>
    </location>
</feature>
<feature type="compositionally biased region" description="Polar residues" evidence="1">
    <location>
        <begin position="59"/>
        <end position="74"/>
    </location>
</feature>
<organism evidence="3 4">
    <name type="scientific">Phlyctema vagabunda</name>
    <dbReference type="NCBI Taxonomy" id="108571"/>
    <lineage>
        <taxon>Eukaryota</taxon>
        <taxon>Fungi</taxon>
        <taxon>Dikarya</taxon>
        <taxon>Ascomycota</taxon>
        <taxon>Pezizomycotina</taxon>
        <taxon>Leotiomycetes</taxon>
        <taxon>Helotiales</taxon>
        <taxon>Dermateaceae</taxon>
        <taxon>Phlyctema</taxon>
    </lineage>
</organism>
<accession>A0ABR4PRE4</accession>